<dbReference type="PANTHER" id="PTHR37938">
    <property type="entry name" value="BLL0215 PROTEIN"/>
    <property type="match status" value="1"/>
</dbReference>
<evidence type="ECO:0000313" key="5">
    <source>
        <dbReference type="Proteomes" id="UP000292118"/>
    </source>
</evidence>
<keyword evidence="2" id="KW-0472">Membrane</keyword>
<keyword evidence="5" id="KW-1185">Reference proteome</keyword>
<evidence type="ECO:0000313" key="4">
    <source>
        <dbReference type="EMBL" id="QAY69670.1"/>
    </source>
</evidence>
<evidence type="ECO:0000256" key="2">
    <source>
        <dbReference type="SAM" id="Phobius"/>
    </source>
</evidence>
<dbReference type="KEGG" id="xya:ET471_06120"/>
<feature type="transmembrane region" description="Helical" evidence="2">
    <location>
        <begin position="51"/>
        <end position="72"/>
    </location>
</feature>
<dbReference type="RefSeq" id="WP_129187061.1">
    <property type="nucleotide sequence ID" value="NZ_CP035493.1"/>
</dbReference>
<dbReference type="AlphaFoldDB" id="A0A4P6F1K5"/>
<keyword evidence="2" id="KW-1133">Transmembrane helix</keyword>
<reference evidence="4 5" key="1">
    <citation type="submission" date="2019-01" db="EMBL/GenBank/DDBJ databases">
        <title>Genome sequencing of strain FW10M-9.</title>
        <authorList>
            <person name="Heo J."/>
            <person name="Kim S.-J."/>
            <person name="Kim J.-S."/>
            <person name="Hong S.-B."/>
            <person name="Kwon S.-W."/>
        </authorList>
    </citation>
    <scope>NUCLEOTIDE SEQUENCE [LARGE SCALE GENOMIC DNA]</scope>
    <source>
        <strain evidence="4 5">FW10M-9</strain>
    </source>
</reference>
<name>A0A4P6F1K5_9MICO</name>
<evidence type="ECO:0000259" key="3">
    <source>
        <dbReference type="Pfam" id="PF03703"/>
    </source>
</evidence>
<feature type="domain" description="YdbS-like PH" evidence="3">
    <location>
        <begin position="74"/>
        <end position="149"/>
    </location>
</feature>
<sequence length="178" mass="19795">MALRDRNLIDDEQVVLRLHTHAKAMLWPFVLFLALVAGAVVTLLTSTDDTVTWVVLGVLVVVALAGVLWPWLNWRTHSYTISTQRVSERSGVVTQKGRDIPLYRINTVSIEKGLLDRILGCGTLVIADASEKGGMVLHDVPRVDRVHRTVQQLLASMDDGSDDGEFPPNEPPRRGPRR</sequence>
<dbReference type="InterPro" id="IPR005182">
    <property type="entry name" value="YdbS-like_PH"/>
</dbReference>
<feature type="region of interest" description="Disordered" evidence="1">
    <location>
        <begin position="157"/>
        <end position="178"/>
    </location>
</feature>
<feature type="transmembrane region" description="Helical" evidence="2">
    <location>
        <begin position="26"/>
        <end position="45"/>
    </location>
</feature>
<dbReference type="Pfam" id="PF03703">
    <property type="entry name" value="bPH_2"/>
    <property type="match status" value="1"/>
</dbReference>
<dbReference type="Proteomes" id="UP000292118">
    <property type="component" value="Chromosome"/>
</dbReference>
<dbReference type="EMBL" id="CP035493">
    <property type="protein sequence ID" value="QAY69670.1"/>
    <property type="molecule type" value="Genomic_DNA"/>
</dbReference>
<accession>A0A4P6F1K5</accession>
<organism evidence="4 5">
    <name type="scientific">Xylanimonas protaetiae</name>
    <dbReference type="NCBI Taxonomy" id="2509457"/>
    <lineage>
        <taxon>Bacteria</taxon>
        <taxon>Bacillati</taxon>
        <taxon>Actinomycetota</taxon>
        <taxon>Actinomycetes</taxon>
        <taxon>Micrococcales</taxon>
        <taxon>Promicromonosporaceae</taxon>
        <taxon>Xylanimonas</taxon>
    </lineage>
</organism>
<proteinExistence type="predicted"/>
<dbReference type="PANTHER" id="PTHR37938:SF1">
    <property type="entry name" value="BLL0215 PROTEIN"/>
    <property type="match status" value="1"/>
</dbReference>
<evidence type="ECO:0000256" key="1">
    <source>
        <dbReference type="SAM" id="MobiDB-lite"/>
    </source>
</evidence>
<keyword evidence="2" id="KW-0812">Transmembrane</keyword>
<gene>
    <name evidence="4" type="ORF">ET471_06120</name>
</gene>
<protein>
    <submittedName>
        <fullName evidence="4">PH domain-containing protein</fullName>
    </submittedName>
</protein>
<dbReference type="OrthoDB" id="4350422at2"/>